<evidence type="ECO:0000256" key="9">
    <source>
        <dbReference type="ARBA" id="ARBA00049563"/>
    </source>
</evidence>
<feature type="site" description="Interaction with substrate tRNA" evidence="10">
    <location>
        <position position="118"/>
    </location>
</feature>
<dbReference type="EC" id="2.5.1.75" evidence="10"/>
<dbReference type="OrthoDB" id="9776390at2"/>
<comment type="subunit">
    <text evidence="10">Monomer.</text>
</comment>
<dbReference type="GO" id="GO:0006400">
    <property type="term" value="P:tRNA modification"/>
    <property type="evidence" value="ECO:0007669"/>
    <property type="project" value="TreeGrafter"/>
</dbReference>
<dbReference type="EMBL" id="CP003257">
    <property type="protein sequence ID" value="AEX85502.1"/>
    <property type="molecule type" value="Genomic_DNA"/>
</dbReference>
<dbReference type="Pfam" id="PF01715">
    <property type="entry name" value="IPPT"/>
    <property type="match status" value="1"/>
</dbReference>
<dbReference type="InterPro" id="IPR018022">
    <property type="entry name" value="IPT"/>
</dbReference>
<dbReference type="Gene3D" id="3.40.50.300">
    <property type="entry name" value="P-loop containing nucleotide triphosphate hydrolases"/>
    <property type="match status" value="1"/>
</dbReference>
<dbReference type="RefSeq" id="WP_014296574.1">
    <property type="nucleotide sequence ID" value="NC_016751.1"/>
</dbReference>
<proteinExistence type="inferred from homology"/>
<evidence type="ECO:0000256" key="5">
    <source>
        <dbReference type="ARBA" id="ARBA00022694"/>
    </source>
</evidence>
<dbReference type="HOGENOM" id="CLU_032616_0_1_0"/>
<protein>
    <recommendedName>
        <fullName evidence="10">tRNA dimethylallyltransferase</fullName>
        <ecNumber evidence="10">2.5.1.75</ecNumber>
    </recommendedName>
    <alternativeName>
        <fullName evidence="10">Dimethylallyl diphosphate:tRNA dimethylallyltransferase</fullName>
        <shortName evidence="10">DMAPP:tRNA dimethylallyltransferase</shortName>
        <shortName evidence="10">DMATase</shortName>
    </alternativeName>
    <alternativeName>
        <fullName evidence="10">Isopentenyl-diphosphate:tRNA isopentenyltransferase</fullName>
        <shortName evidence="10">IPP transferase</shortName>
        <shortName evidence="10">IPPT</shortName>
        <shortName evidence="10">IPTase</shortName>
    </alternativeName>
</protein>
<dbReference type="PANTHER" id="PTHR11088">
    <property type="entry name" value="TRNA DIMETHYLALLYLTRANSFERASE"/>
    <property type="match status" value="1"/>
</dbReference>
<feature type="binding site" evidence="10">
    <location>
        <begin position="10"/>
        <end position="15"/>
    </location>
    <ligand>
        <name>substrate</name>
    </ligand>
</feature>
<reference evidence="14 15" key="1">
    <citation type="journal article" date="2012" name="J. Bacteriol.">
        <title>Complete Genome Sequence of the Thermophilic, Piezophilic, Heterotrophic Bacterium Marinitoga piezophila KA3.</title>
        <authorList>
            <person name="Lucas S."/>
            <person name="Han J."/>
            <person name="Lapidus A."/>
            <person name="Cheng J.F."/>
            <person name="Goodwin L.A."/>
            <person name="Pitluck S."/>
            <person name="Peters L."/>
            <person name="Mikhailova N."/>
            <person name="Teshima H."/>
            <person name="Detter J.C."/>
            <person name="Han C."/>
            <person name="Tapia R."/>
            <person name="Land M."/>
            <person name="Hauser L."/>
            <person name="Kyrpides N.C."/>
            <person name="Ivanova N."/>
            <person name="Pagani I."/>
            <person name="Vannier P."/>
            <person name="Oger P."/>
            <person name="Bartlett D.H."/>
            <person name="Noll K.M."/>
            <person name="Woyke T."/>
            <person name="Jebbar M."/>
        </authorList>
    </citation>
    <scope>NUCLEOTIDE SEQUENCE [LARGE SCALE GENOMIC DNA]</scope>
    <source>
        <strain evidence="15">DSM 14283 / JCM 11233 / KA3</strain>
    </source>
</reference>
<comment type="similarity">
    <text evidence="3 10 13">Belongs to the IPP transferase family.</text>
</comment>
<comment type="catalytic activity">
    <reaction evidence="9 10 11">
        <text>adenosine(37) in tRNA + dimethylallyl diphosphate = N(6)-dimethylallyladenosine(37) in tRNA + diphosphate</text>
        <dbReference type="Rhea" id="RHEA:26482"/>
        <dbReference type="Rhea" id="RHEA-COMP:10162"/>
        <dbReference type="Rhea" id="RHEA-COMP:10375"/>
        <dbReference type="ChEBI" id="CHEBI:33019"/>
        <dbReference type="ChEBI" id="CHEBI:57623"/>
        <dbReference type="ChEBI" id="CHEBI:74411"/>
        <dbReference type="ChEBI" id="CHEBI:74415"/>
        <dbReference type="EC" id="2.5.1.75"/>
    </reaction>
</comment>
<dbReference type="KEGG" id="mpz:Marpi_1090"/>
<evidence type="ECO:0000256" key="13">
    <source>
        <dbReference type="RuleBase" id="RU003785"/>
    </source>
</evidence>
<keyword evidence="4 10" id="KW-0808">Transferase</keyword>
<dbReference type="AlphaFoldDB" id="H2J811"/>
<reference evidence="15" key="2">
    <citation type="submission" date="2012-01" db="EMBL/GenBank/DDBJ databases">
        <title>Complete sequence of chromosome of Marinitoga piezophila KA3.</title>
        <authorList>
            <person name="Lucas S."/>
            <person name="Han J."/>
            <person name="Lapidus A."/>
            <person name="Cheng J.-F."/>
            <person name="Goodwin L."/>
            <person name="Pitluck S."/>
            <person name="Peters L."/>
            <person name="Mikhailova N."/>
            <person name="Teshima H."/>
            <person name="Detter J.C."/>
            <person name="Han C."/>
            <person name="Tapia R."/>
            <person name="Land M."/>
            <person name="Hauser L."/>
            <person name="Kyrpides N."/>
            <person name="Ivanova N."/>
            <person name="Pagani I."/>
            <person name="Jebbar M."/>
            <person name="Vannier P."/>
            <person name="Oger P."/>
            <person name="Cario A."/>
            <person name="Bartlett D."/>
            <person name="Noll K.M."/>
            <person name="Woyke T."/>
        </authorList>
    </citation>
    <scope>NUCLEOTIDE SEQUENCE [LARGE SCALE GENOMIC DNA]</scope>
    <source>
        <strain evidence="15">DSM 14283 / JCM 11233 / KA3</strain>
    </source>
</reference>
<comment type="function">
    <text evidence="2 10 12">Catalyzes the transfer of a dimethylallyl group onto the adenine at position 37 in tRNAs that read codons beginning with uridine, leading to the formation of N6-(dimethylallyl)adenosine (i(6)A).</text>
</comment>
<accession>H2J811</accession>
<comment type="cofactor">
    <cofactor evidence="1 10">
        <name>Mg(2+)</name>
        <dbReference type="ChEBI" id="CHEBI:18420"/>
    </cofactor>
</comment>
<feature type="site" description="Interaction with substrate tRNA" evidence="10">
    <location>
        <position position="97"/>
    </location>
</feature>
<evidence type="ECO:0000313" key="15">
    <source>
        <dbReference type="Proteomes" id="UP000007161"/>
    </source>
</evidence>
<dbReference type="InterPro" id="IPR039657">
    <property type="entry name" value="Dimethylallyltransferase"/>
</dbReference>
<evidence type="ECO:0000256" key="4">
    <source>
        <dbReference type="ARBA" id="ARBA00022679"/>
    </source>
</evidence>
<dbReference type="Proteomes" id="UP000007161">
    <property type="component" value="Chromosome"/>
</dbReference>
<dbReference type="eggNOG" id="COG0324">
    <property type="taxonomic scope" value="Bacteria"/>
</dbReference>
<keyword evidence="6 10" id="KW-0547">Nucleotide-binding</keyword>
<evidence type="ECO:0000256" key="11">
    <source>
        <dbReference type="RuleBase" id="RU003783"/>
    </source>
</evidence>
<name>H2J811_MARPK</name>
<evidence type="ECO:0000256" key="6">
    <source>
        <dbReference type="ARBA" id="ARBA00022741"/>
    </source>
</evidence>
<keyword evidence="5 10" id="KW-0819">tRNA processing</keyword>
<dbReference type="SUPFAM" id="SSF52540">
    <property type="entry name" value="P-loop containing nucleoside triphosphate hydrolases"/>
    <property type="match status" value="1"/>
</dbReference>
<evidence type="ECO:0000256" key="10">
    <source>
        <dbReference type="HAMAP-Rule" id="MF_00185"/>
    </source>
</evidence>
<dbReference type="GO" id="GO:0005524">
    <property type="term" value="F:ATP binding"/>
    <property type="evidence" value="ECO:0007669"/>
    <property type="project" value="UniProtKB-UniRule"/>
</dbReference>
<dbReference type="PANTHER" id="PTHR11088:SF60">
    <property type="entry name" value="TRNA DIMETHYLALLYLTRANSFERASE"/>
    <property type="match status" value="1"/>
</dbReference>
<evidence type="ECO:0000256" key="2">
    <source>
        <dbReference type="ARBA" id="ARBA00003213"/>
    </source>
</evidence>
<dbReference type="InterPro" id="IPR027417">
    <property type="entry name" value="P-loop_NTPase"/>
</dbReference>
<dbReference type="GO" id="GO:0052381">
    <property type="term" value="F:tRNA dimethylallyltransferase activity"/>
    <property type="evidence" value="ECO:0007669"/>
    <property type="project" value="UniProtKB-UniRule"/>
</dbReference>
<sequence>MKLTAILGPTAVGKTNILTNLGEKFEVISCDSRQIYKYMNIGTAKPTPEEREKIPHHLIDFVSPDEHYNAYMYRVDALKKIKEVLNKGKIPIISGGTGLYFDAVSRGFFEAPSSLSLRSYLKKLEYSQHGIIREILKDVDPESYVRIHPNDLKRSIRALEIYILSGKRMSDLIKSQKTENPYEFQIIILDRDRKELHERINTRVEKMIEMGLIDEVKNLLRMGYNKNLNSMNTIGYKEVLEYIEGKVDYDKMIHLIKRNTRRYARRQIIYFRGYKNAIWINLSEEKNPVEKIKKIIKNGFNE</sequence>
<keyword evidence="8 10" id="KW-0460">Magnesium</keyword>
<dbReference type="STRING" id="443254.Marpi_1090"/>
<evidence type="ECO:0000256" key="12">
    <source>
        <dbReference type="RuleBase" id="RU003784"/>
    </source>
</evidence>
<feature type="region of interest" description="Interaction with substrate tRNA" evidence="10">
    <location>
        <begin position="31"/>
        <end position="34"/>
    </location>
</feature>
<evidence type="ECO:0000256" key="8">
    <source>
        <dbReference type="ARBA" id="ARBA00022842"/>
    </source>
</evidence>
<comment type="caution">
    <text evidence="10">Lacks conserved residue(s) required for the propagation of feature annotation.</text>
</comment>
<evidence type="ECO:0000256" key="7">
    <source>
        <dbReference type="ARBA" id="ARBA00022840"/>
    </source>
</evidence>
<gene>
    <name evidence="10" type="primary">miaA</name>
    <name evidence="14" type="ordered locus">Marpi_1090</name>
</gene>
<dbReference type="HAMAP" id="MF_00185">
    <property type="entry name" value="IPP_trans"/>
    <property type="match status" value="1"/>
</dbReference>
<evidence type="ECO:0000313" key="14">
    <source>
        <dbReference type="EMBL" id="AEX85502.1"/>
    </source>
</evidence>
<keyword evidence="7 10" id="KW-0067">ATP-binding</keyword>
<feature type="binding site" evidence="10">
    <location>
        <begin position="8"/>
        <end position="15"/>
    </location>
    <ligand>
        <name>ATP</name>
        <dbReference type="ChEBI" id="CHEBI:30616"/>
    </ligand>
</feature>
<dbReference type="NCBIfam" id="TIGR00174">
    <property type="entry name" value="miaA"/>
    <property type="match status" value="1"/>
</dbReference>
<keyword evidence="15" id="KW-1185">Reference proteome</keyword>
<dbReference type="Gene3D" id="1.10.20.140">
    <property type="match status" value="1"/>
</dbReference>
<evidence type="ECO:0000256" key="3">
    <source>
        <dbReference type="ARBA" id="ARBA00005842"/>
    </source>
</evidence>
<evidence type="ECO:0000256" key="1">
    <source>
        <dbReference type="ARBA" id="ARBA00001946"/>
    </source>
</evidence>
<organism evidence="14 15">
    <name type="scientific">Marinitoga piezophila (strain DSM 14283 / JCM 11233 / KA3)</name>
    <dbReference type="NCBI Taxonomy" id="443254"/>
    <lineage>
        <taxon>Bacteria</taxon>
        <taxon>Thermotogati</taxon>
        <taxon>Thermotogota</taxon>
        <taxon>Thermotogae</taxon>
        <taxon>Petrotogales</taxon>
        <taxon>Petrotogaceae</taxon>
        <taxon>Marinitoga</taxon>
    </lineage>
</organism>